<dbReference type="InterPro" id="IPR001610">
    <property type="entry name" value="PAC"/>
</dbReference>
<dbReference type="InterPro" id="IPR000014">
    <property type="entry name" value="PAS"/>
</dbReference>
<dbReference type="PROSITE" id="PS50113">
    <property type="entry name" value="PAC"/>
    <property type="match status" value="1"/>
</dbReference>
<evidence type="ECO:0000259" key="7">
    <source>
        <dbReference type="PROSITE" id="PS50113"/>
    </source>
</evidence>
<dbReference type="SUPFAM" id="SSF55785">
    <property type="entry name" value="PYP-like sensor domain (PAS domain)"/>
    <property type="match status" value="2"/>
</dbReference>
<dbReference type="NCBIfam" id="TIGR00229">
    <property type="entry name" value="sensory_box"/>
    <property type="match status" value="1"/>
</dbReference>
<dbReference type="PANTHER" id="PTHR43304:SF1">
    <property type="entry name" value="PAC DOMAIN-CONTAINING PROTEIN"/>
    <property type="match status" value="1"/>
</dbReference>
<dbReference type="EMBL" id="CP002304">
    <property type="protein sequence ID" value="ADQ13978.1"/>
    <property type="molecule type" value="Genomic_DNA"/>
</dbReference>
<dbReference type="GO" id="GO:0004673">
    <property type="term" value="F:protein histidine kinase activity"/>
    <property type="evidence" value="ECO:0007669"/>
    <property type="project" value="UniProtKB-EC"/>
</dbReference>
<accession>E4RPU4</accession>
<reference evidence="8 9" key="2">
    <citation type="journal article" date="2011" name="J. Bacteriol.">
        <title>Complete Genome Sequence of the Haloalkaliphilic, Hydrogen Producing Halanaerobium hydrogenoformans.</title>
        <authorList>
            <person name="Brown S.D."/>
            <person name="Begemann M.B."/>
            <person name="Mormile M.R."/>
            <person name="Wall J.D."/>
            <person name="Han C.S."/>
            <person name="Goodwin L.A."/>
            <person name="Pitluck S."/>
            <person name="Land M.L."/>
            <person name="Hauser L.J."/>
            <person name="Elias D.A."/>
        </authorList>
    </citation>
    <scope>NUCLEOTIDE SEQUENCE [LARGE SCALE GENOMIC DNA]</scope>
    <source>
        <strain evidence="9">sapolanicus</strain>
    </source>
</reference>
<dbReference type="PROSITE" id="PS50112">
    <property type="entry name" value="PAS"/>
    <property type="match status" value="2"/>
</dbReference>
<evidence type="ECO:0000256" key="1">
    <source>
        <dbReference type="ARBA" id="ARBA00000085"/>
    </source>
</evidence>
<dbReference type="Pfam" id="PF08447">
    <property type="entry name" value="PAS_3"/>
    <property type="match status" value="1"/>
</dbReference>
<gene>
    <name evidence="8" type="ordered locus">Halsa_0505</name>
</gene>
<proteinExistence type="predicted"/>
<dbReference type="OrthoDB" id="9798833at2"/>
<dbReference type="PANTHER" id="PTHR43304">
    <property type="entry name" value="PHYTOCHROME-LIKE PROTEIN CPH1"/>
    <property type="match status" value="1"/>
</dbReference>
<comment type="catalytic activity">
    <reaction evidence="1">
        <text>ATP + protein L-histidine = ADP + protein N-phospho-L-histidine.</text>
        <dbReference type="EC" id="2.7.13.3"/>
    </reaction>
</comment>
<dbReference type="RefSeq" id="WP_013405084.1">
    <property type="nucleotide sequence ID" value="NC_014654.1"/>
</dbReference>
<dbReference type="InterPro" id="IPR013655">
    <property type="entry name" value="PAS_fold_3"/>
</dbReference>
<dbReference type="Gene3D" id="3.30.450.20">
    <property type="entry name" value="PAS domain"/>
    <property type="match status" value="2"/>
</dbReference>
<dbReference type="InterPro" id="IPR052162">
    <property type="entry name" value="Sensor_kinase/Photoreceptor"/>
</dbReference>
<dbReference type="AlphaFoldDB" id="E4RPU4"/>
<feature type="domain" description="PAS" evidence="6">
    <location>
        <begin position="134"/>
        <end position="207"/>
    </location>
</feature>
<feature type="domain" description="PAC" evidence="7">
    <location>
        <begin position="209"/>
        <end position="261"/>
    </location>
</feature>
<evidence type="ECO:0000256" key="5">
    <source>
        <dbReference type="ARBA" id="ARBA00022777"/>
    </source>
</evidence>
<evidence type="ECO:0000256" key="2">
    <source>
        <dbReference type="ARBA" id="ARBA00012438"/>
    </source>
</evidence>
<dbReference type="SUPFAM" id="SSF55781">
    <property type="entry name" value="GAF domain-like"/>
    <property type="match status" value="1"/>
</dbReference>
<evidence type="ECO:0000313" key="8">
    <source>
        <dbReference type="EMBL" id="ADQ13978.1"/>
    </source>
</evidence>
<evidence type="ECO:0000256" key="3">
    <source>
        <dbReference type="ARBA" id="ARBA00022553"/>
    </source>
</evidence>
<dbReference type="EC" id="2.7.13.3" evidence="2"/>
<keyword evidence="9" id="KW-1185">Reference proteome</keyword>
<name>E4RPU4_HALHG</name>
<feature type="domain" description="PAS" evidence="6">
    <location>
        <begin position="41"/>
        <end position="87"/>
    </location>
</feature>
<dbReference type="InterPro" id="IPR000700">
    <property type="entry name" value="PAS-assoc_C"/>
</dbReference>
<dbReference type="CDD" id="cd00130">
    <property type="entry name" value="PAS"/>
    <property type="match status" value="2"/>
</dbReference>
<dbReference type="InterPro" id="IPR035965">
    <property type="entry name" value="PAS-like_dom_sf"/>
</dbReference>
<evidence type="ECO:0000256" key="4">
    <source>
        <dbReference type="ARBA" id="ARBA00022679"/>
    </source>
</evidence>
<evidence type="ECO:0000313" key="9">
    <source>
        <dbReference type="Proteomes" id="UP000007434"/>
    </source>
</evidence>
<dbReference type="eggNOG" id="COG2203">
    <property type="taxonomic scope" value="Bacteria"/>
</dbReference>
<dbReference type="Pfam" id="PF13426">
    <property type="entry name" value="PAS_9"/>
    <property type="match status" value="1"/>
</dbReference>
<keyword evidence="3" id="KW-0597">Phosphoprotein</keyword>
<sequence>MKSNLNTNLFDEENCKKLFTKNKKLALIIIQFNKKTKQAYIKFLSRGAEKLLGYQSTELIDKNFAVILNKNQTNIISDIVNKALKNELKYEDIEIINKNRQKIKAELEIYPFKLKQKSKENLSFALNILDPDQCTEKLKSILNNVKNAIWSASWPDYKTYYISPSIKDIYGYEAEDFKNNFKLWYECVHPDDRNKIKETYNDLHKTGFSQKEMRIIKKSGEIIWVEDQNRFIYNENNNPIRIEGIVQDITERKKSDEKLEFQFDFQKLIADISSNFVKLDSDQFDEAVDYALKKVGSFFEIDRSYLFLTSEDGSNSSNTHEWCRDGIEPKIDELQDLDNDSFPWFRDNLVNNHYVYIADTDQLSEDAANKKKSLKDQKIKSLVAVAIFNKDELKGFLALNR</sequence>
<evidence type="ECO:0000259" key="6">
    <source>
        <dbReference type="PROSITE" id="PS50112"/>
    </source>
</evidence>
<dbReference type="HOGENOM" id="CLU_686563_0_0_9"/>
<dbReference type="STRING" id="656519.Halsa_0505"/>
<dbReference type="Proteomes" id="UP000007434">
    <property type="component" value="Chromosome"/>
</dbReference>
<keyword evidence="5" id="KW-0418">Kinase</keyword>
<dbReference type="Gene3D" id="3.30.450.40">
    <property type="match status" value="1"/>
</dbReference>
<reference evidence="8 9" key="1">
    <citation type="submission" date="2010-11" db="EMBL/GenBank/DDBJ databases">
        <title>Complete sequence of Halanaerobium sp. sapolanicus.</title>
        <authorList>
            <consortium name="US DOE Joint Genome Institute"/>
            <person name="Lucas S."/>
            <person name="Copeland A."/>
            <person name="Lapidus A."/>
            <person name="Cheng J.-F."/>
            <person name="Bruce D."/>
            <person name="Goodwin L."/>
            <person name="Pitluck S."/>
            <person name="Davenport K."/>
            <person name="Detter J.C."/>
            <person name="Han C."/>
            <person name="Tapia R."/>
            <person name="Land M."/>
            <person name="Hauser L."/>
            <person name="Jeffries C."/>
            <person name="Kyrpides N."/>
            <person name="Ivanova N."/>
            <person name="Mikhailova N."/>
            <person name="Begemann M.B."/>
            <person name="Mormile M.R."/>
            <person name="Wall J.D."/>
            <person name="Elias D.A."/>
            <person name="Woyke T."/>
        </authorList>
    </citation>
    <scope>NUCLEOTIDE SEQUENCE [LARGE SCALE GENOMIC DNA]</scope>
    <source>
        <strain evidence="9">sapolanicus</strain>
    </source>
</reference>
<keyword evidence="4" id="KW-0808">Transferase</keyword>
<dbReference type="SMART" id="SM00086">
    <property type="entry name" value="PAC"/>
    <property type="match status" value="1"/>
</dbReference>
<dbReference type="SMART" id="SM00091">
    <property type="entry name" value="PAS"/>
    <property type="match status" value="2"/>
</dbReference>
<dbReference type="InterPro" id="IPR029016">
    <property type="entry name" value="GAF-like_dom_sf"/>
</dbReference>
<dbReference type="KEGG" id="has:Halsa_0505"/>
<organism evidence="8 9">
    <name type="scientific">Halanaerobium hydrogeniformans</name>
    <name type="common">Halanaerobium sp. (strain sapolanicus)</name>
    <dbReference type="NCBI Taxonomy" id="656519"/>
    <lineage>
        <taxon>Bacteria</taxon>
        <taxon>Bacillati</taxon>
        <taxon>Bacillota</taxon>
        <taxon>Clostridia</taxon>
        <taxon>Halanaerobiales</taxon>
        <taxon>Halanaerobiaceae</taxon>
        <taxon>Halanaerobium</taxon>
    </lineage>
</organism>
<dbReference type="eggNOG" id="COG2202">
    <property type="taxonomic scope" value="Bacteria"/>
</dbReference>
<protein>
    <recommendedName>
        <fullName evidence="2">histidine kinase</fullName>
        <ecNumber evidence="2">2.7.13.3</ecNumber>
    </recommendedName>
</protein>